<organism evidence="6 7">
    <name type="scientific">Novipirellula artificiosorum</name>
    <dbReference type="NCBI Taxonomy" id="2528016"/>
    <lineage>
        <taxon>Bacteria</taxon>
        <taxon>Pseudomonadati</taxon>
        <taxon>Planctomycetota</taxon>
        <taxon>Planctomycetia</taxon>
        <taxon>Pirellulales</taxon>
        <taxon>Pirellulaceae</taxon>
        <taxon>Novipirellula</taxon>
    </lineage>
</organism>
<keyword evidence="7" id="KW-1185">Reference proteome</keyword>
<dbReference type="AlphaFoldDB" id="A0A5C6D867"/>
<evidence type="ECO:0000313" key="6">
    <source>
        <dbReference type="EMBL" id="TWU32034.1"/>
    </source>
</evidence>
<dbReference type="Pfam" id="PF01339">
    <property type="entry name" value="CheB_methylest"/>
    <property type="match status" value="1"/>
</dbReference>
<gene>
    <name evidence="6" type="primary">cheB3_2</name>
    <name evidence="6" type="ORF">Poly41_59220</name>
</gene>
<dbReference type="InterPro" id="IPR035909">
    <property type="entry name" value="CheB_C"/>
</dbReference>
<accession>A0A5C6D867</accession>
<feature type="domain" description="CheB-type methylesterase" evidence="5">
    <location>
        <begin position="1"/>
        <end position="124"/>
    </location>
</feature>
<reference evidence="6 7" key="1">
    <citation type="submission" date="2019-02" db="EMBL/GenBank/DDBJ databases">
        <title>Deep-cultivation of Planctomycetes and their phenomic and genomic characterization uncovers novel biology.</title>
        <authorList>
            <person name="Wiegand S."/>
            <person name="Jogler M."/>
            <person name="Boedeker C."/>
            <person name="Pinto D."/>
            <person name="Vollmers J."/>
            <person name="Rivas-Marin E."/>
            <person name="Kohn T."/>
            <person name="Peeters S.H."/>
            <person name="Heuer A."/>
            <person name="Rast P."/>
            <person name="Oberbeckmann S."/>
            <person name="Bunk B."/>
            <person name="Jeske O."/>
            <person name="Meyerdierks A."/>
            <person name="Storesund J.E."/>
            <person name="Kallscheuer N."/>
            <person name="Luecker S."/>
            <person name="Lage O.M."/>
            <person name="Pohl T."/>
            <person name="Merkel B.J."/>
            <person name="Hornburger P."/>
            <person name="Mueller R.-W."/>
            <person name="Bruemmer F."/>
            <person name="Labrenz M."/>
            <person name="Spormann A.M."/>
            <person name="Op Den Camp H."/>
            <person name="Overmann J."/>
            <person name="Amann R."/>
            <person name="Jetten M.S.M."/>
            <person name="Mascher T."/>
            <person name="Medema M.H."/>
            <person name="Devos D.P."/>
            <person name="Kaster A.-K."/>
            <person name="Ovreas L."/>
            <person name="Rohde M."/>
            <person name="Galperin M.Y."/>
            <person name="Jogler C."/>
        </authorList>
    </citation>
    <scope>NUCLEOTIDE SEQUENCE [LARGE SCALE GENOMIC DNA]</scope>
    <source>
        <strain evidence="6 7">Poly41</strain>
    </source>
</reference>
<dbReference type="EC" id="3.1.1.61" evidence="2"/>
<evidence type="ECO:0000256" key="3">
    <source>
        <dbReference type="ARBA" id="ARBA00048267"/>
    </source>
</evidence>
<dbReference type="CDD" id="cd16432">
    <property type="entry name" value="CheB_Rec"/>
    <property type="match status" value="1"/>
</dbReference>
<dbReference type="GO" id="GO:0008984">
    <property type="term" value="F:protein-glutamate methylesterase activity"/>
    <property type="evidence" value="ECO:0007669"/>
    <property type="project" value="UniProtKB-EC"/>
</dbReference>
<dbReference type="Gene3D" id="3.40.50.180">
    <property type="entry name" value="Methylesterase CheB, C-terminal domain"/>
    <property type="match status" value="1"/>
</dbReference>
<evidence type="ECO:0000313" key="7">
    <source>
        <dbReference type="Proteomes" id="UP000319143"/>
    </source>
</evidence>
<comment type="caution">
    <text evidence="6">The sequence shown here is derived from an EMBL/GenBank/DDBJ whole genome shotgun (WGS) entry which is preliminary data.</text>
</comment>
<comment type="caution">
    <text evidence="4">Lacks conserved residue(s) required for the propagation of feature annotation.</text>
</comment>
<dbReference type="SUPFAM" id="SSF52738">
    <property type="entry name" value="Methylesterase CheB, C-terminal domain"/>
    <property type="match status" value="1"/>
</dbReference>
<dbReference type="EMBL" id="SJPV01000014">
    <property type="protein sequence ID" value="TWU32034.1"/>
    <property type="molecule type" value="Genomic_DNA"/>
</dbReference>
<keyword evidence="1 6" id="KW-0378">Hydrolase</keyword>
<sequence length="158" mass="17116">MVEATDKMEAIAGRVIITAGGKQMKLISRGDRLLVRLTDDPLENGVRPSVDYTLRSAVAALDGNALAVIMTGMGRDGLEGCRVLKQAGGYVFARNQSDYVVYGMPKVVIEQQLADRTLPLGKLAPGASALEHRMTYPQILRNSLNFRVRGTEGLAPCR</sequence>
<dbReference type="InterPro" id="IPR000673">
    <property type="entry name" value="Sig_transdc_resp-reg_Me-estase"/>
</dbReference>
<dbReference type="GO" id="GO:0000156">
    <property type="term" value="F:phosphorelay response regulator activity"/>
    <property type="evidence" value="ECO:0007669"/>
    <property type="project" value="InterPro"/>
</dbReference>
<dbReference type="PROSITE" id="PS50122">
    <property type="entry name" value="CHEB"/>
    <property type="match status" value="1"/>
</dbReference>
<evidence type="ECO:0000256" key="2">
    <source>
        <dbReference type="ARBA" id="ARBA00039140"/>
    </source>
</evidence>
<dbReference type="PANTHER" id="PTHR42872:SF6">
    <property type="entry name" value="PROTEIN-GLUTAMATE METHYLESTERASE_PROTEIN-GLUTAMINE GLUTAMINASE"/>
    <property type="match status" value="1"/>
</dbReference>
<protein>
    <recommendedName>
        <fullName evidence="2">protein-glutamate methylesterase</fullName>
        <ecNumber evidence="2">3.1.1.61</ecNumber>
    </recommendedName>
</protein>
<evidence type="ECO:0000256" key="4">
    <source>
        <dbReference type="PROSITE-ProRule" id="PRU00050"/>
    </source>
</evidence>
<proteinExistence type="predicted"/>
<dbReference type="GO" id="GO:0006935">
    <property type="term" value="P:chemotaxis"/>
    <property type="evidence" value="ECO:0007669"/>
    <property type="project" value="InterPro"/>
</dbReference>
<evidence type="ECO:0000259" key="5">
    <source>
        <dbReference type="PROSITE" id="PS50122"/>
    </source>
</evidence>
<dbReference type="GO" id="GO:0005737">
    <property type="term" value="C:cytoplasm"/>
    <property type="evidence" value="ECO:0007669"/>
    <property type="project" value="InterPro"/>
</dbReference>
<name>A0A5C6D867_9BACT</name>
<comment type="catalytic activity">
    <reaction evidence="3">
        <text>[protein]-L-glutamate 5-O-methyl ester + H2O = L-glutamyl-[protein] + methanol + H(+)</text>
        <dbReference type="Rhea" id="RHEA:23236"/>
        <dbReference type="Rhea" id="RHEA-COMP:10208"/>
        <dbReference type="Rhea" id="RHEA-COMP:10311"/>
        <dbReference type="ChEBI" id="CHEBI:15377"/>
        <dbReference type="ChEBI" id="CHEBI:15378"/>
        <dbReference type="ChEBI" id="CHEBI:17790"/>
        <dbReference type="ChEBI" id="CHEBI:29973"/>
        <dbReference type="ChEBI" id="CHEBI:82795"/>
        <dbReference type="EC" id="3.1.1.61"/>
    </reaction>
</comment>
<evidence type="ECO:0000256" key="1">
    <source>
        <dbReference type="ARBA" id="ARBA00022801"/>
    </source>
</evidence>
<dbReference type="PANTHER" id="PTHR42872">
    <property type="entry name" value="PROTEIN-GLUTAMATE METHYLESTERASE/PROTEIN-GLUTAMINE GLUTAMINASE"/>
    <property type="match status" value="1"/>
</dbReference>
<dbReference type="Proteomes" id="UP000319143">
    <property type="component" value="Unassembled WGS sequence"/>
</dbReference>